<dbReference type="GO" id="GO:0042575">
    <property type="term" value="C:DNA polymerase complex"/>
    <property type="evidence" value="ECO:0007669"/>
    <property type="project" value="UniProtKB-ARBA"/>
</dbReference>
<dbReference type="FunFam" id="1.10.340.70:FF:000001">
    <property type="entry name" value="Retrovirus-related Pol polyprotein from transposon gypsy-like Protein"/>
    <property type="match status" value="1"/>
</dbReference>
<dbReference type="Gene3D" id="1.10.340.70">
    <property type="match status" value="1"/>
</dbReference>
<dbReference type="AlphaFoldDB" id="A0A8T0FKY4"/>
<proteinExistence type="predicted"/>
<dbReference type="PROSITE" id="PS50994">
    <property type="entry name" value="INTEGRASE"/>
    <property type="match status" value="1"/>
</dbReference>
<dbReference type="Gene3D" id="3.30.420.10">
    <property type="entry name" value="Ribonuclease H-like superfamily/Ribonuclease H"/>
    <property type="match status" value="1"/>
</dbReference>
<dbReference type="InterPro" id="IPR041588">
    <property type="entry name" value="Integrase_H2C2"/>
</dbReference>
<dbReference type="Pfam" id="PF00665">
    <property type="entry name" value="rve"/>
    <property type="match status" value="1"/>
</dbReference>
<protein>
    <recommendedName>
        <fullName evidence="1">RNA-directed DNA polymerase</fullName>
        <ecNumber evidence="1">2.7.7.49</ecNumber>
    </recommendedName>
</protein>
<dbReference type="GO" id="GO:0003964">
    <property type="term" value="F:RNA-directed DNA polymerase activity"/>
    <property type="evidence" value="ECO:0007669"/>
    <property type="project" value="UniProtKB-EC"/>
</dbReference>
<gene>
    <name evidence="3" type="ORF">HNY73_006447</name>
</gene>
<comment type="caution">
    <text evidence="3">The sequence shown here is derived from an EMBL/GenBank/DDBJ whole genome shotgun (WGS) entry which is preliminary data.</text>
</comment>
<dbReference type="InterPro" id="IPR001584">
    <property type="entry name" value="Integrase_cat-core"/>
</dbReference>
<dbReference type="GO" id="GO:0003676">
    <property type="term" value="F:nucleic acid binding"/>
    <property type="evidence" value="ECO:0007669"/>
    <property type="project" value="InterPro"/>
</dbReference>
<reference evidence="3" key="1">
    <citation type="journal article" date="2020" name="bioRxiv">
        <title>Chromosome-level reference genome of the European wasp spider Argiope bruennichi: a resource for studies on range expansion and evolutionary adaptation.</title>
        <authorList>
            <person name="Sheffer M.M."/>
            <person name="Hoppe A."/>
            <person name="Krehenwinkel H."/>
            <person name="Uhl G."/>
            <person name="Kuss A.W."/>
            <person name="Jensen L."/>
            <person name="Jensen C."/>
            <person name="Gillespie R.G."/>
            <person name="Hoff K.J."/>
            <person name="Prost S."/>
        </authorList>
    </citation>
    <scope>NUCLEOTIDE SEQUENCE</scope>
</reference>
<evidence type="ECO:0000259" key="2">
    <source>
        <dbReference type="PROSITE" id="PS50994"/>
    </source>
</evidence>
<dbReference type="Pfam" id="PF17921">
    <property type="entry name" value="Integrase_H2C2"/>
    <property type="match status" value="1"/>
</dbReference>
<dbReference type="FunFam" id="3.30.420.10:FF:000032">
    <property type="entry name" value="Retrovirus-related Pol polyprotein from transposon 297-like Protein"/>
    <property type="match status" value="1"/>
</dbReference>
<dbReference type="Proteomes" id="UP000807504">
    <property type="component" value="Unassembled WGS sequence"/>
</dbReference>
<dbReference type="GO" id="GO:0015074">
    <property type="term" value="P:DNA integration"/>
    <property type="evidence" value="ECO:0007669"/>
    <property type="project" value="InterPro"/>
</dbReference>
<dbReference type="Pfam" id="PF17919">
    <property type="entry name" value="RT_RNaseH_2"/>
    <property type="match status" value="1"/>
</dbReference>
<dbReference type="InterPro" id="IPR043502">
    <property type="entry name" value="DNA/RNA_pol_sf"/>
</dbReference>
<organism evidence="3 4">
    <name type="scientific">Argiope bruennichi</name>
    <name type="common">Wasp spider</name>
    <name type="synonym">Aranea bruennichi</name>
    <dbReference type="NCBI Taxonomy" id="94029"/>
    <lineage>
        <taxon>Eukaryota</taxon>
        <taxon>Metazoa</taxon>
        <taxon>Ecdysozoa</taxon>
        <taxon>Arthropoda</taxon>
        <taxon>Chelicerata</taxon>
        <taxon>Arachnida</taxon>
        <taxon>Araneae</taxon>
        <taxon>Araneomorphae</taxon>
        <taxon>Entelegynae</taxon>
        <taxon>Araneoidea</taxon>
        <taxon>Araneidae</taxon>
        <taxon>Argiope</taxon>
    </lineage>
</organism>
<sequence length="516" mass="59066">MLGGNGREVTYLGHIISAEGVRTDPDKISAVRHKTCPTDVHQLRSYLGLCTYYRKFVKNFSIIARPLHKLTEAKQKFIWTDEYDNAFNKLKDALTSAPVLAYPEIGKQFILDTDAGHECIGAVLSQEIDGQDRCHRLFQVEKKFGMVDPVVHQVTTPSTSESDPWSDKSVRKVQLADPEIKPIIEFKESTGGKPSWQDIASFHPTTKRYWALWDSLHLRNGVLYRKWESDDGKAFRWQLILPKTRVLTVLKELHGSPTGGHFGVTKTLQKVRKRFYWNNVRNEVEKWCRTCDPCAADKGPGKRIKGRLQLYNVGATFERIAFDILGPLPRSSDGNNNILVVMDYYTKWPEAYPIPDQEAPTVAEILVQNWISRYGVPLQLQSDQGRNLDSAVCRRLCEIFGIDKTHTTALHPQSDDMTTGYSPSQMLFGRNLRLPADLLFSRPTDAPLAPEEYVENLRTRMEEVHHLARDKIGMTSEKMKTRYDARATGQNFHEIDQVWLWNPKRRKGLSPKLQTN</sequence>
<keyword evidence="4" id="KW-1185">Reference proteome</keyword>
<dbReference type="EC" id="2.7.7.49" evidence="1"/>
<dbReference type="PANTHER" id="PTHR37984">
    <property type="entry name" value="PROTEIN CBG26694"/>
    <property type="match status" value="1"/>
</dbReference>
<accession>A0A8T0FKY4</accession>
<dbReference type="InterPro" id="IPR012337">
    <property type="entry name" value="RNaseH-like_sf"/>
</dbReference>
<dbReference type="EMBL" id="JABXBU010000011">
    <property type="protein sequence ID" value="KAF8791606.1"/>
    <property type="molecule type" value="Genomic_DNA"/>
</dbReference>
<feature type="domain" description="Integrase catalytic" evidence="2">
    <location>
        <begin position="296"/>
        <end position="418"/>
    </location>
</feature>
<dbReference type="InterPro" id="IPR036397">
    <property type="entry name" value="RNaseH_sf"/>
</dbReference>
<dbReference type="FunFam" id="3.30.70.270:FF:000020">
    <property type="entry name" value="Transposon Tf2-6 polyprotein-like Protein"/>
    <property type="match status" value="1"/>
</dbReference>
<dbReference type="Gene3D" id="3.30.70.270">
    <property type="match status" value="1"/>
</dbReference>
<evidence type="ECO:0000313" key="4">
    <source>
        <dbReference type="Proteomes" id="UP000807504"/>
    </source>
</evidence>
<dbReference type="InterPro" id="IPR043128">
    <property type="entry name" value="Rev_trsase/Diguanyl_cyclase"/>
</dbReference>
<name>A0A8T0FKY4_ARGBR</name>
<dbReference type="InterPro" id="IPR041577">
    <property type="entry name" value="RT_RNaseH_2"/>
</dbReference>
<evidence type="ECO:0000313" key="3">
    <source>
        <dbReference type="EMBL" id="KAF8791606.1"/>
    </source>
</evidence>
<dbReference type="SUPFAM" id="SSF56672">
    <property type="entry name" value="DNA/RNA polymerases"/>
    <property type="match status" value="1"/>
</dbReference>
<dbReference type="SUPFAM" id="SSF53098">
    <property type="entry name" value="Ribonuclease H-like"/>
    <property type="match status" value="1"/>
</dbReference>
<evidence type="ECO:0000256" key="1">
    <source>
        <dbReference type="ARBA" id="ARBA00012493"/>
    </source>
</evidence>
<dbReference type="PANTHER" id="PTHR37984:SF15">
    <property type="entry name" value="INTEGRASE CATALYTIC DOMAIN-CONTAINING PROTEIN"/>
    <property type="match status" value="1"/>
</dbReference>
<dbReference type="InterPro" id="IPR050951">
    <property type="entry name" value="Retrovirus_Pol_polyprotein"/>
</dbReference>
<reference evidence="3" key="2">
    <citation type="submission" date="2020-06" db="EMBL/GenBank/DDBJ databases">
        <authorList>
            <person name="Sheffer M."/>
        </authorList>
    </citation>
    <scope>NUCLEOTIDE SEQUENCE</scope>
</reference>